<reference evidence="8 9" key="1">
    <citation type="journal article" date="2015" name="Parasit. Vectors">
        <title>Draft genome of the scabies mite.</title>
        <authorList>
            <person name="Rider S.D.Jr."/>
            <person name="Morgan M.S."/>
            <person name="Arlian L.G."/>
        </authorList>
    </citation>
    <scope>NUCLEOTIDE SEQUENCE [LARGE SCALE GENOMIC DNA]</scope>
    <source>
        <strain evidence="8">Arlian Lab</strain>
    </source>
</reference>
<sequence>MDSNELIASERKIINVSEWIQKNRSDFRPPIGHKIFSNGQLIVFFVGGPNERLDYHVEEGEEVFFYMLKGDMCLNVIENGKQKSIPIREGEMFLLPPKIPHSPQRKPETIGLVIERARSVKERDCLRYYVPNETKILYERWFHLGSNFSSTLESAIKNFFQSEEYRTGIPSSSN</sequence>
<gene>
    <name evidence="8" type="ORF">QR98_0053070</name>
</gene>
<dbReference type="GO" id="GO:0046874">
    <property type="term" value="P:quinolinate metabolic process"/>
    <property type="evidence" value="ECO:0007669"/>
    <property type="project" value="TreeGrafter"/>
</dbReference>
<dbReference type="EMBL" id="JXLN01011121">
    <property type="protein sequence ID" value="KPM06828.1"/>
    <property type="molecule type" value="Genomic_DNA"/>
</dbReference>
<evidence type="ECO:0000256" key="7">
    <source>
        <dbReference type="ARBA" id="ARBA00023004"/>
    </source>
</evidence>
<dbReference type="Gene3D" id="2.60.120.10">
    <property type="entry name" value="Jelly Rolls"/>
    <property type="match status" value="1"/>
</dbReference>
<organism evidence="8 9">
    <name type="scientific">Sarcoptes scabiei</name>
    <name type="common">Itch mite</name>
    <name type="synonym">Acarus scabiei</name>
    <dbReference type="NCBI Taxonomy" id="52283"/>
    <lineage>
        <taxon>Eukaryota</taxon>
        <taxon>Metazoa</taxon>
        <taxon>Ecdysozoa</taxon>
        <taxon>Arthropoda</taxon>
        <taxon>Chelicerata</taxon>
        <taxon>Arachnida</taxon>
        <taxon>Acari</taxon>
        <taxon>Acariformes</taxon>
        <taxon>Sarcoptiformes</taxon>
        <taxon>Astigmata</taxon>
        <taxon>Psoroptidia</taxon>
        <taxon>Sarcoptoidea</taxon>
        <taxon>Sarcoptidae</taxon>
        <taxon>Sarcoptinae</taxon>
        <taxon>Sarcoptes</taxon>
    </lineage>
</organism>
<dbReference type="NCBIfam" id="TIGR03037">
    <property type="entry name" value="anthran_nbaC"/>
    <property type="match status" value="1"/>
</dbReference>
<keyword evidence="5" id="KW-0223">Dioxygenase</keyword>
<keyword evidence="6" id="KW-0560">Oxidoreductase</keyword>
<dbReference type="VEuPathDB" id="VectorBase:SSCA006072"/>
<comment type="cofactor">
    <cofactor evidence="1">
        <name>Fe(2+)</name>
        <dbReference type="ChEBI" id="CHEBI:29033"/>
    </cofactor>
</comment>
<proteinExistence type="predicted"/>
<dbReference type="Proteomes" id="UP000616769">
    <property type="component" value="Unassembled WGS sequence"/>
</dbReference>
<evidence type="ECO:0000313" key="8">
    <source>
        <dbReference type="EMBL" id="KPM06828.1"/>
    </source>
</evidence>
<dbReference type="GO" id="GO:0005506">
    <property type="term" value="F:iron ion binding"/>
    <property type="evidence" value="ECO:0007669"/>
    <property type="project" value="InterPro"/>
</dbReference>
<dbReference type="Pfam" id="PF06052">
    <property type="entry name" value="3-HAO"/>
    <property type="match status" value="1"/>
</dbReference>
<accession>A0A132A787</accession>
<dbReference type="GO" id="GO:0034354">
    <property type="term" value="P:'de novo' NAD+ biosynthetic process from L-tryptophan"/>
    <property type="evidence" value="ECO:0007669"/>
    <property type="project" value="TreeGrafter"/>
</dbReference>
<keyword evidence="7" id="KW-0408">Iron</keyword>
<evidence type="ECO:0000313" key="9">
    <source>
        <dbReference type="Proteomes" id="UP000616769"/>
    </source>
</evidence>
<dbReference type="PANTHER" id="PTHR15497:SF1">
    <property type="entry name" value="3-HYDROXYANTHRANILATE 3,4-DIOXYGENASE"/>
    <property type="match status" value="1"/>
</dbReference>
<evidence type="ECO:0000256" key="4">
    <source>
        <dbReference type="ARBA" id="ARBA00022723"/>
    </source>
</evidence>
<comment type="caution">
    <text evidence="8">The sequence shown here is derived from an EMBL/GenBank/DDBJ whole genome shotgun (WGS) entry which is preliminary data.</text>
</comment>
<dbReference type="SUPFAM" id="SSF51182">
    <property type="entry name" value="RmlC-like cupins"/>
    <property type="match status" value="1"/>
</dbReference>
<dbReference type="AlphaFoldDB" id="A0A132A787"/>
<dbReference type="GO" id="GO:0000334">
    <property type="term" value="F:3-hydroxyanthranilate 3,4-dioxygenase activity"/>
    <property type="evidence" value="ECO:0007669"/>
    <property type="project" value="InterPro"/>
</dbReference>
<evidence type="ECO:0000256" key="5">
    <source>
        <dbReference type="ARBA" id="ARBA00022964"/>
    </source>
</evidence>
<evidence type="ECO:0000256" key="1">
    <source>
        <dbReference type="ARBA" id="ARBA00001954"/>
    </source>
</evidence>
<evidence type="ECO:0000256" key="6">
    <source>
        <dbReference type="ARBA" id="ARBA00023002"/>
    </source>
</evidence>
<dbReference type="GO" id="GO:0005737">
    <property type="term" value="C:cytoplasm"/>
    <property type="evidence" value="ECO:0007669"/>
    <property type="project" value="TreeGrafter"/>
</dbReference>
<evidence type="ECO:0000256" key="2">
    <source>
        <dbReference type="ARBA" id="ARBA00002752"/>
    </source>
</evidence>
<keyword evidence="4" id="KW-0479">Metal-binding</keyword>
<dbReference type="InterPro" id="IPR010329">
    <property type="entry name" value="3hydroanth_dOase"/>
</dbReference>
<keyword evidence="3" id="KW-0662">Pyridine nucleotide biosynthesis</keyword>
<dbReference type="OrthoDB" id="204928at2759"/>
<name>A0A132A787_SARSC</name>
<evidence type="ECO:0000256" key="3">
    <source>
        <dbReference type="ARBA" id="ARBA00022642"/>
    </source>
</evidence>
<dbReference type="InterPro" id="IPR011051">
    <property type="entry name" value="RmlC_Cupin_sf"/>
</dbReference>
<dbReference type="PANTHER" id="PTHR15497">
    <property type="entry name" value="3-HYDROXYANTHRANILATE 3,4-DIOXYGENASE"/>
    <property type="match status" value="1"/>
</dbReference>
<dbReference type="CDD" id="cd06123">
    <property type="entry name" value="cupin_HAO"/>
    <property type="match status" value="1"/>
</dbReference>
<dbReference type="InterPro" id="IPR014710">
    <property type="entry name" value="RmlC-like_jellyroll"/>
</dbReference>
<protein>
    <submittedName>
        <fullName evidence="8">3-hydroxyanthranilate 3,4-dioxygenase-like protein</fullName>
    </submittedName>
</protein>
<comment type="function">
    <text evidence="2">Catalyzes the oxidative ring opening of 3-hydroxyanthranilate to 2-amino-3-carboxymuconate semialdehyde, which spontaneously cyclizes to quinolinate.</text>
</comment>